<comment type="caution">
    <text evidence="3">The sequence shown here is derived from an EMBL/GenBank/DDBJ whole genome shotgun (WGS) entry which is preliminary data.</text>
</comment>
<sequence length="261" mass="28924">MKNRRNTGKNAATALVKTGLVALAAISIAPAAQAEKFFSDSSISLLYSDQYETFGNQTRTDTYVTFENVTAHNWGGTFLFVDRNQGRGTYNDDDDLYGEFSPTLSLSWLSDVELSRGILKDISLAGTYEFGGGTDATNVLTGLSFAWDVPGTVYFNSAFYYVNNSEISDDLQMTLTWGAPFELGASRFLFDGYIDYSSAASDHNPEFHFNPQLKWDLGHYSGNPGVLYAGIEYSYWHNKYGVGEELMDTESAVSALVKFHF</sequence>
<keyword evidence="2" id="KW-0732">Signal</keyword>
<keyword evidence="4" id="KW-1185">Reference proteome</keyword>
<organism evidence="3 4">
    <name type="scientific">Vreelandella salicampi</name>
    <dbReference type="NCBI Taxonomy" id="1449798"/>
    <lineage>
        <taxon>Bacteria</taxon>
        <taxon>Pseudomonadati</taxon>
        <taxon>Pseudomonadota</taxon>
        <taxon>Gammaproteobacteria</taxon>
        <taxon>Oceanospirillales</taxon>
        <taxon>Halomonadaceae</taxon>
        <taxon>Vreelandella</taxon>
    </lineage>
</organism>
<dbReference type="Pfam" id="PF03502">
    <property type="entry name" value="Channel_Tsx"/>
    <property type="match status" value="1"/>
</dbReference>
<dbReference type="Proteomes" id="UP000586119">
    <property type="component" value="Unassembled WGS sequence"/>
</dbReference>
<evidence type="ECO:0000313" key="4">
    <source>
        <dbReference type="Proteomes" id="UP000586119"/>
    </source>
</evidence>
<dbReference type="EMBL" id="JACCDF010000021">
    <property type="protein sequence ID" value="NYS62476.1"/>
    <property type="molecule type" value="Genomic_DNA"/>
</dbReference>
<protein>
    <recommendedName>
        <fullName evidence="5">Nucleoside-specific outer membrane channel protein Tsx</fullName>
    </recommendedName>
</protein>
<name>A0A7Z0LP31_9GAMM</name>
<proteinExistence type="inferred from homology"/>
<dbReference type="InterPro" id="IPR036777">
    <property type="entry name" value="Channel_Tsx-like_sf"/>
</dbReference>
<reference evidence="3 4" key="1">
    <citation type="journal article" date="2015" name="Int. J. Syst. Evol. Microbiol.">
        <title>Halomonas salicampi sp. nov., a halotolerant and alkalitolerant bacterium isolated from a saltern soil.</title>
        <authorList>
            <person name="Lee J.C."/>
            <person name="Kim Y.S."/>
            <person name="Yun B.S."/>
            <person name="Whang K.S."/>
        </authorList>
    </citation>
    <scope>NUCLEOTIDE SEQUENCE [LARGE SCALE GENOMIC DNA]</scope>
    <source>
        <strain evidence="3 4">BH103</strain>
    </source>
</reference>
<evidence type="ECO:0000256" key="2">
    <source>
        <dbReference type="SAM" id="SignalP"/>
    </source>
</evidence>
<accession>A0A7Z0LP31</accession>
<dbReference type="GO" id="GO:0009279">
    <property type="term" value="C:cell outer membrane"/>
    <property type="evidence" value="ECO:0007669"/>
    <property type="project" value="InterPro"/>
</dbReference>
<gene>
    <name evidence="3" type="ORF">HZS81_17110</name>
</gene>
<dbReference type="AlphaFoldDB" id="A0A7Z0LP31"/>
<feature type="signal peptide" evidence="2">
    <location>
        <begin position="1"/>
        <end position="34"/>
    </location>
</feature>
<evidence type="ECO:0000313" key="3">
    <source>
        <dbReference type="EMBL" id="NYS62476.1"/>
    </source>
</evidence>
<evidence type="ECO:0000256" key="1">
    <source>
        <dbReference type="ARBA" id="ARBA00008728"/>
    </source>
</evidence>
<dbReference type="InterPro" id="IPR018013">
    <property type="entry name" value="Channel_Tsx-like"/>
</dbReference>
<dbReference type="SUPFAM" id="SSF111364">
    <property type="entry name" value="Tsx-like channel"/>
    <property type="match status" value="1"/>
</dbReference>
<dbReference type="RefSeq" id="WP_179931733.1">
    <property type="nucleotide sequence ID" value="NZ_JACCDF010000021.1"/>
</dbReference>
<dbReference type="Gene3D" id="2.40.230.20">
    <property type="entry name" value="Nucleoside-specific channel-forming protein, Tsx-like"/>
    <property type="match status" value="1"/>
</dbReference>
<evidence type="ECO:0008006" key="5">
    <source>
        <dbReference type="Google" id="ProtNLM"/>
    </source>
</evidence>
<comment type="similarity">
    <text evidence="1">Belongs to the nucleoside-specific channel-forming outer membrane porin (Tsx) (TC 1.B.10) family.</text>
</comment>
<feature type="chain" id="PRO_5031174876" description="Nucleoside-specific outer membrane channel protein Tsx" evidence="2">
    <location>
        <begin position="35"/>
        <end position="261"/>
    </location>
</feature>